<name>A0A8K0SJJ4_9HYPO</name>
<dbReference type="EMBL" id="JAGPNK010000013">
    <property type="protein sequence ID" value="KAH7309747.1"/>
    <property type="molecule type" value="Genomic_DNA"/>
</dbReference>
<gene>
    <name evidence="1" type="ORF">B0I35DRAFT_85888</name>
</gene>
<evidence type="ECO:0000313" key="2">
    <source>
        <dbReference type="Proteomes" id="UP000813444"/>
    </source>
</evidence>
<dbReference type="AlphaFoldDB" id="A0A8K0SJJ4"/>
<accession>A0A8K0SJJ4</accession>
<evidence type="ECO:0000313" key="1">
    <source>
        <dbReference type="EMBL" id="KAH7309747.1"/>
    </source>
</evidence>
<dbReference type="OrthoDB" id="5242853at2759"/>
<proteinExistence type="predicted"/>
<comment type="caution">
    <text evidence="1">The sequence shown here is derived from an EMBL/GenBank/DDBJ whole genome shotgun (WGS) entry which is preliminary data.</text>
</comment>
<sequence>MFDAPGKQSAFPLSPAELALGWPEGLQVLVENGCEVNAAFGVACWRKDIESATILLTTDRPIFRDLDILRSSRSNAEIFTMTINELQKRREAIKQLAYEHLTDVEQGAIGMPETIAQGDLNFSPLLQSMLAEKTNLPEKLECLGIMSPHCSYTLNHLLCDKTASVQQILYDAGFTDLDAPCAHGRTPLTEACEVIRRGWPLRIPRSQDEWYHLNTYLQWYVEKGASTEFNLHHHESLPRLSFYLADSLRMGNDFHGIGDGLTKVVQNEKITDNCNCYCSTYGCITPFWVWRCSWHGQPAEDMIISSRCHSQGCYEGHLWRRKNLQKWMKRFRMARARKEWCLHEISRLEIFERLGMAHTCCISTAARDELERDDIQAEDRDYGYYKQLLFLCRVYQRARMILSAWSIGRFWTAWWHAVNGVLPELVPKEACRARHIDIDVEEMVNEWVDELFDERSGERSGEWLNTFALACGLERRLERRRQSTFASLNGAYRGWEFDDILKYHMNVFLERAQAWRERRDCWKRHRLLARPKMRLPRARQSRIR</sequence>
<protein>
    <submittedName>
        <fullName evidence="1">Uncharacterized protein</fullName>
    </submittedName>
</protein>
<reference evidence="1" key="1">
    <citation type="journal article" date="2021" name="Nat. Commun.">
        <title>Genetic determinants of endophytism in the Arabidopsis root mycobiome.</title>
        <authorList>
            <person name="Mesny F."/>
            <person name="Miyauchi S."/>
            <person name="Thiergart T."/>
            <person name="Pickel B."/>
            <person name="Atanasova L."/>
            <person name="Karlsson M."/>
            <person name="Huettel B."/>
            <person name="Barry K.W."/>
            <person name="Haridas S."/>
            <person name="Chen C."/>
            <person name="Bauer D."/>
            <person name="Andreopoulos W."/>
            <person name="Pangilinan J."/>
            <person name="LaButti K."/>
            <person name="Riley R."/>
            <person name="Lipzen A."/>
            <person name="Clum A."/>
            <person name="Drula E."/>
            <person name="Henrissat B."/>
            <person name="Kohler A."/>
            <person name="Grigoriev I.V."/>
            <person name="Martin F.M."/>
            <person name="Hacquard S."/>
        </authorList>
    </citation>
    <scope>NUCLEOTIDE SEQUENCE</scope>
    <source>
        <strain evidence="1">MPI-CAGE-CH-0235</strain>
    </source>
</reference>
<dbReference type="Proteomes" id="UP000813444">
    <property type="component" value="Unassembled WGS sequence"/>
</dbReference>
<keyword evidence="2" id="KW-1185">Reference proteome</keyword>
<organism evidence="1 2">
    <name type="scientific">Stachybotrys elegans</name>
    <dbReference type="NCBI Taxonomy" id="80388"/>
    <lineage>
        <taxon>Eukaryota</taxon>
        <taxon>Fungi</taxon>
        <taxon>Dikarya</taxon>
        <taxon>Ascomycota</taxon>
        <taxon>Pezizomycotina</taxon>
        <taxon>Sordariomycetes</taxon>
        <taxon>Hypocreomycetidae</taxon>
        <taxon>Hypocreales</taxon>
        <taxon>Stachybotryaceae</taxon>
        <taxon>Stachybotrys</taxon>
    </lineage>
</organism>